<keyword evidence="5" id="KW-0175">Coiled coil</keyword>
<dbReference type="Pfam" id="PF13015">
    <property type="entry name" value="PRKCSH_1"/>
    <property type="match status" value="1"/>
</dbReference>
<feature type="signal peptide" evidence="7">
    <location>
        <begin position="1"/>
        <end position="30"/>
    </location>
</feature>
<evidence type="ECO:0000256" key="1">
    <source>
        <dbReference type="ARBA" id="ARBA00022387"/>
    </source>
</evidence>
<accession>A0ABC8L7V4</accession>
<dbReference type="InterPro" id="IPR039794">
    <property type="entry name" value="Gtb1-like"/>
</dbReference>
<feature type="compositionally biased region" description="Basic and acidic residues" evidence="6">
    <location>
        <begin position="297"/>
        <end position="319"/>
    </location>
</feature>
<keyword evidence="10" id="KW-1185">Reference proteome</keyword>
<feature type="compositionally biased region" description="Basic and acidic residues" evidence="6">
    <location>
        <begin position="331"/>
        <end position="360"/>
    </location>
</feature>
<dbReference type="SUPFAM" id="SSF50911">
    <property type="entry name" value="Mannose 6-phosphate receptor domain"/>
    <property type="match status" value="1"/>
</dbReference>
<reference evidence="9 10" key="1">
    <citation type="submission" date="2022-03" db="EMBL/GenBank/DDBJ databases">
        <authorList>
            <person name="Macdonald S."/>
            <person name="Ahmed S."/>
            <person name="Newling K."/>
        </authorList>
    </citation>
    <scope>NUCLEOTIDE SEQUENCE [LARGE SCALE GENOMIC DNA]</scope>
</reference>
<feature type="compositionally biased region" description="Basic and acidic residues" evidence="6">
    <location>
        <begin position="233"/>
        <end position="251"/>
    </location>
</feature>
<dbReference type="InterPro" id="IPR044865">
    <property type="entry name" value="MRH_dom"/>
</dbReference>
<dbReference type="EMBL" id="CAKOAT010469598">
    <property type="protein sequence ID" value="CAH8377216.1"/>
    <property type="molecule type" value="Genomic_DNA"/>
</dbReference>
<dbReference type="InterPro" id="IPR009011">
    <property type="entry name" value="Man6P_isomerase_rcpt-bd_dom_sf"/>
</dbReference>
<gene>
    <name evidence="9" type="ORF">ERUC_LOCUS32513</name>
</gene>
<keyword evidence="4" id="KW-1015">Disulfide bond</keyword>
<proteinExistence type="predicted"/>
<evidence type="ECO:0000256" key="6">
    <source>
        <dbReference type="SAM" id="MobiDB-lite"/>
    </source>
</evidence>
<comment type="caution">
    <text evidence="9">The sequence shown here is derived from an EMBL/GenBank/DDBJ whole genome shotgun (WGS) entry which is preliminary data.</text>
</comment>
<feature type="compositionally biased region" description="Basic and acidic residues" evidence="6">
    <location>
        <begin position="368"/>
        <end position="393"/>
    </location>
</feature>
<evidence type="ECO:0000256" key="4">
    <source>
        <dbReference type="ARBA" id="ARBA00023157"/>
    </source>
</evidence>
<evidence type="ECO:0000256" key="5">
    <source>
        <dbReference type="SAM" id="Coils"/>
    </source>
</evidence>
<feature type="domain" description="MRH" evidence="8">
    <location>
        <begin position="535"/>
        <end position="630"/>
    </location>
</feature>
<dbReference type="InterPro" id="IPR028146">
    <property type="entry name" value="PRKCSH_N"/>
</dbReference>
<evidence type="ECO:0000313" key="10">
    <source>
        <dbReference type="Proteomes" id="UP001642260"/>
    </source>
</evidence>
<evidence type="ECO:0000256" key="2">
    <source>
        <dbReference type="ARBA" id="ARBA00022729"/>
    </source>
</evidence>
<evidence type="ECO:0000259" key="8">
    <source>
        <dbReference type="PROSITE" id="PS51914"/>
    </source>
</evidence>
<keyword evidence="3" id="KW-0256">Endoplasmic reticulum</keyword>
<feature type="chain" id="PRO_5044825600" description="Glucosidase 2 subunit beta" evidence="7">
    <location>
        <begin position="31"/>
        <end position="655"/>
    </location>
</feature>
<dbReference type="Pfam" id="PF12999">
    <property type="entry name" value="PRKCSH-like"/>
    <property type="match status" value="1"/>
</dbReference>
<evidence type="ECO:0000256" key="7">
    <source>
        <dbReference type="SAM" id="SignalP"/>
    </source>
</evidence>
<feature type="region of interest" description="Disordered" evidence="6">
    <location>
        <begin position="207"/>
        <end position="456"/>
    </location>
</feature>
<feature type="compositionally biased region" description="Basic and acidic residues" evidence="6">
    <location>
        <begin position="207"/>
        <end position="225"/>
    </location>
</feature>
<evidence type="ECO:0000256" key="3">
    <source>
        <dbReference type="ARBA" id="ARBA00022824"/>
    </source>
</evidence>
<dbReference type="PANTHER" id="PTHR12630">
    <property type="entry name" value="N-LINKED OLIGOSACCHARIDE PROCESSING"/>
    <property type="match status" value="1"/>
</dbReference>
<dbReference type="InterPro" id="IPR036607">
    <property type="entry name" value="PRKCSH"/>
</dbReference>
<feature type="coiled-coil region" evidence="5">
    <location>
        <begin position="492"/>
        <end position="519"/>
    </location>
</feature>
<name>A0ABC8L7V4_ERUVS</name>
<dbReference type="AlphaFoldDB" id="A0ABC8L7V4"/>
<dbReference type="PANTHER" id="PTHR12630:SF1">
    <property type="entry name" value="GLUCOSIDASE 2 SUBUNIT BETA"/>
    <property type="match status" value="1"/>
</dbReference>
<keyword evidence="2 7" id="KW-0732">Signal</keyword>
<protein>
    <recommendedName>
        <fullName evidence="1">Glucosidase 2 subunit beta</fullName>
    </recommendedName>
</protein>
<dbReference type="Proteomes" id="UP001642260">
    <property type="component" value="Unassembled WGS sequence"/>
</dbReference>
<feature type="compositionally biased region" description="Acidic residues" evidence="6">
    <location>
        <begin position="401"/>
        <end position="418"/>
    </location>
</feature>
<sequence length="655" mass="73918">MRVVVAAPSSSLSISLKLSLLLLLASTIRSSSSPLNDPFLGISPQDEKYYKSSSEIKCKDGSKRFTKAQLNDDFCDCVDGTDEPGTSACPNGKFYCRNAGHSPLVLFSSRVNDGICADCCDGSDEYGGNVTCPNTCWEAGKAARESLKKKIETYKQGLVVRRKEIEQAKMGLEKDAAELKKLTSEEKILKGLVQQLKERKEQIEKVEEKERLQKEREEKERKDAEAAAQPGKENSEEKTDVNEKVEGRTAGEDMPGALQDDDYPDDDTHHDEIGNYKDFPTDEEPAAEAEPTSILEEAAHTNPADEHVVDTKEESHSSEDSLTDGSQNDGSTKKEESSKVKEVDDHVSEKKEELSKEELGRLVASRWTGEKSDKPTEADDIPKVDDQENHEHTSIPPHEVDEVDEDDGFVSDGDEDTADEGKYSDHEPEDDSYEEENRHDSSTSYKSDAEDDLDLSETSSYPTWLEKIQMTVKNILQAVNLIQTTPVDKSEADRVRKEYDESSSKLNKIQSRVSSLEKKLKQDFGPEKEFYSFHGRCFESKQGKYTYKVCAYKEATQEEGYSKTRLGEWEKFENSYQFMTYTNGEKCWNGPDRSLKIKLRCGLKNELMDVDEPSRCEYAAVLSTPARCLEDKLKELEQKLEKMMSQDQPHSHDEL</sequence>
<feature type="compositionally biased region" description="Basic and acidic residues" evidence="6">
    <location>
        <begin position="266"/>
        <end position="275"/>
    </location>
</feature>
<dbReference type="Gene3D" id="2.70.130.10">
    <property type="entry name" value="Mannose-6-phosphate receptor binding domain"/>
    <property type="match status" value="1"/>
</dbReference>
<dbReference type="PROSITE" id="PS51914">
    <property type="entry name" value="MRH"/>
    <property type="match status" value="1"/>
</dbReference>
<organism evidence="9 10">
    <name type="scientific">Eruca vesicaria subsp. sativa</name>
    <name type="common">Garden rocket</name>
    <name type="synonym">Eruca sativa</name>
    <dbReference type="NCBI Taxonomy" id="29727"/>
    <lineage>
        <taxon>Eukaryota</taxon>
        <taxon>Viridiplantae</taxon>
        <taxon>Streptophyta</taxon>
        <taxon>Embryophyta</taxon>
        <taxon>Tracheophyta</taxon>
        <taxon>Spermatophyta</taxon>
        <taxon>Magnoliopsida</taxon>
        <taxon>eudicotyledons</taxon>
        <taxon>Gunneridae</taxon>
        <taxon>Pentapetalae</taxon>
        <taxon>rosids</taxon>
        <taxon>malvids</taxon>
        <taxon>Brassicales</taxon>
        <taxon>Brassicaceae</taxon>
        <taxon>Brassiceae</taxon>
        <taxon>Eruca</taxon>
    </lineage>
</organism>
<evidence type="ECO:0000313" key="9">
    <source>
        <dbReference type="EMBL" id="CAH8377216.1"/>
    </source>
</evidence>